<name>A0A9P9R965_FUSRE</name>
<reference evidence="2" key="1">
    <citation type="journal article" date="2021" name="Nat. Commun.">
        <title>Genetic determinants of endophytism in the Arabidopsis root mycobiome.</title>
        <authorList>
            <person name="Mesny F."/>
            <person name="Miyauchi S."/>
            <person name="Thiergart T."/>
            <person name="Pickel B."/>
            <person name="Atanasova L."/>
            <person name="Karlsson M."/>
            <person name="Huettel B."/>
            <person name="Barry K.W."/>
            <person name="Haridas S."/>
            <person name="Chen C."/>
            <person name="Bauer D."/>
            <person name="Andreopoulos W."/>
            <person name="Pangilinan J."/>
            <person name="LaButti K."/>
            <person name="Riley R."/>
            <person name="Lipzen A."/>
            <person name="Clum A."/>
            <person name="Drula E."/>
            <person name="Henrissat B."/>
            <person name="Kohler A."/>
            <person name="Grigoriev I.V."/>
            <person name="Martin F.M."/>
            <person name="Hacquard S."/>
        </authorList>
    </citation>
    <scope>NUCLEOTIDE SEQUENCE</scope>
    <source>
        <strain evidence="2">MPI-CAGE-AT-0023</strain>
    </source>
</reference>
<keyword evidence="3" id="KW-1185">Reference proteome</keyword>
<evidence type="ECO:0000256" key="1">
    <source>
        <dbReference type="SAM" id="MobiDB-lite"/>
    </source>
</evidence>
<organism evidence="2 3">
    <name type="scientific">Fusarium redolens</name>
    <dbReference type="NCBI Taxonomy" id="48865"/>
    <lineage>
        <taxon>Eukaryota</taxon>
        <taxon>Fungi</taxon>
        <taxon>Dikarya</taxon>
        <taxon>Ascomycota</taxon>
        <taxon>Pezizomycotina</taxon>
        <taxon>Sordariomycetes</taxon>
        <taxon>Hypocreomycetidae</taxon>
        <taxon>Hypocreales</taxon>
        <taxon>Nectriaceae</taxon>
        <taxon>Fusarium</taxon>
        <taxon>Fusarium redolens species complex</taxon>
    </lineage>
</organism>
<feature type="compositionally biased region" description="Basic residues" evidence="1">
    <location>
        <begin position="54"/>
        <end position="66"/>
    </location>
</feature>
<gene>
    <name evidence="2" type="ORF">BKA55DRAFT_549269</name>
</gene>
<sequence length="72" mass="8882">MNHFDDHHMIRREQAERSGRPTCRDVKHRHVGHFRRHVQEVHGITLRSSEQVHQRRHRKAKRRRMVKGNCQF</sequence>
<proteinExistence type="predicted"/>
<feature type="region of interest" description="Disordered" evidence="1">
    <location>
        <begin position="1"/>
        <end position="22"/>
    </location>
</feature>
<comment type="caution">
    <text evidence="2">The sequence shown here is derived from an EMBL/GenBank/DDBJ whole genome shotgun (WGS) entry which is preliminary data.</text>
</comment>
<dbReference type="Proteomes" id="UP000720189">
    <property type="component" value="Unassembled WGS sequence"/>
</dbReference>
<evidence type="ECO:0000313" key="2">
    <source>
        <dbReference type="EMBL" id="KAH7269665.1"/>
    </source>
</evidence>
<dbReference type="EMBL" id="JAGMUX010000001">
    <property type="protein sequence ID" value="KAH7269665.1"/>
    <property type="molecule type" value="Genomic_DNA"/>
</dbReference>
<protein>
    <submittedName>
        <fullName evidence="2">Uncharacterized protein</fullName>
    </submittedName>
</protein>
<feature type="region of interest" description="Disordered" evidence="1">
    <location>
        <begin position="47"/>
        <end position="72"/>
    </location>
</feature>
<dbReference type="AlphaFoldDB" id="A0A9P9R965"/>
<evidence type="ECO:0000313" key="3">
    <source>
        <dbReference type="Proteomes" id="UP000720189"/>
    </source>
</evidence>
<dbReference type="OrthoDB" id="4485682at2759"/>
<dbReference type="GeneID" id="70221145"/>
<dbReference type="RefSeq" id="XP_046056433.1">
    <property type="nucleotide sequence ID" value="XM_046191191.1"/>
</dbReference>
<accession>A0A9P9R965</accession>